<dbReference type="RefSeq" id="WP_185044588.1">
    <property type="nucleotide sequence ID" value="NZ_BAABFG010000005.1"/>
</dbReference>
<dbReference type="GO" id="GO:0005506">
    <property type="term" value="F:iron ion binding"/>
    <property type="evidence" value="ECO:0007669"/>
    <property type="project" value="InterPro"/>
</dbReference>
<comment type="caution">
    <text evidence="1">The sequence shown here is derived from an EMBL/GenBank/DDBJ whole genome shotgun (WGS) entry which is preliminary data.</text>
</comment>
<dbReference type="Gene3D" id="2.60.130.10">
    <property type="entry name" value="Aromatic compound dioxygenase"/>
    <property type="match status" value="1"/>
</dbReference>
<dbReference type="InterPro" id="IPR015889">
    <property type="entry name" value="Intradiol_dOase_core"/>
</dbReference>
<accession>A0A7W7H5T8</accession>
<evidence type="ECO:0000313" key="2">
    <source>
        <dbReference type="Proteomes" id="UP000546162"/>
    </source>
</evidence>
<evidence type="ECO:0000313" key="1">
    <source>
        <dbReference type="EMBL" id="MBB4744428.1"/>
    </source>
</evidence>
<organism evidence="1 2">
    <name type="scientific">Actinoplanes octamycinicus</name>
    <dbReference type="NCBI Taxonomy" id="135948"/>
    <lineage>
        <taxon>Bacteria</taxon>
        <taxon>Bacillati</taxon>
        <taxon>Actinomycetota</taxon>
        <taxon>Actinomycetes</taxon>
        <taxon>Micromonosporales</taxon>
        <taxon>Micromonosporaceae</taxon>
        <taxon>Actinoplanes</taxon>
    </lineage>
</organism>
<keyword evidence="2" id="KW-1185">Reference proteome</keyword>
<dbReference type="EMBL" id="JACHNB010000001">
    <property type="protein sequence ID" value="MBB4744428.1"/>
    <property type="molecule type" value="Genomic_DNA"/>
</dbReference>
<dbReference type="AlphaFoldDB" id="A0A7W7H5T8"/>
<dbReference type="Proteomes" id="UP000546162">
    <property type="component" value="Unassembled WGS sequence"/>
</dbReference>
<dbReference type="SUPFAM" id="SSF49482">
    <property type="entry name" value="Aromatic compound dioxygenase"/>
    <property type="match status" value="1"/>
</dbReference>
<gene>
    <name evidence="1" type="ORF">BJY16_007887</name>
</gene>
<sequence length="194" mass="20710">MGHEERTGAPVLSRRNIITLDFPGPVPAVCQLRPAGPDPFPTDRFVVRRELAPAHTGVPMMLRVRVLDAVDRPLPGAVLEVVHRAPDPAAAALHGAQVTDPHGYAEFKTVFPGWSAEQAAGIDVTLHLAGTRDTGRFHFPSQVTSQVAVLAAYRANPGPLSPPDQPAGIPHVVPRDRYDLAAGLLATINAVTER</sequence>
<protein>
    <submittedName>
        <fullName evidence="1">Uncharacterized protein</fullName>
    </submittedName>
</protein>
<name>A0A7W7H5T8_9ACTN</name>
<dbReference type="GO" id="GO:0016702">
    <property type="term" value="F:oxidoreductase activity, acting on single donors with incorporation of molecular oxygen, incorporation of two atoms of oxygen"/>
    <property type="evidence" value="ECO:0007669"/>
    <property type="project" value="InterPro"/>
</dbReference>
<proteinExistence type="predicted"/>
<reference evidence="1 2" key="1">
    <citation type="submission" date="2020-08" db="EMBL/GenBank/DDBJ databases">
        <title>Sequencing the genomes of 1000 actinobacteria strains.</title>
        <authorList>
            <person name="Klenk H.-P."/>
        </authorList>
    </citation>
    <scope>NUCLEOTIDE SEQUENCE [LARGE SCALE GENOMIC DNA]</scope>
    <source>
        <strain evidence="1 2">DSM 45809</strain>
    </source>
</reference>